<dbReference type="CDD" id="cd17080">
    <property type="entry name" value="Ubl_SLD2_Esc2_like"/>
    <property type="match status" value="1"/>
</dbReference>
<dbReference type="AlphaFoldDB" id="A8NRK1"/>
<feature type="region of interest" description="Disordered" evidence="1">
    <location>
        <begin position="468"/>
        <end position="494"/>
    </location>
</feature>
<dbReference type="Pfam" id="PF11976">
    <property type="entry name" value="Rad60-SLD"/>
    <property type="match status" value="1"/>
</dbReference>
<dbReference type="EMBL" id="AACS02000008">
    <property type="protein sequence ID" value="EAU86034.1"/>
    <property type="molecule type" value="Genomic_DNA"/>
</dbReference>
<feature type="region of interest" description="Disordered" evidence="1">
    <location>
        <begin position="367"/>
        <end position="411"/>
    </location>
</feature>
<proteinExistence type="predicted"/>
<dbReference type="GeneID" id="6012337"/>
<organism evidence="3 4">
    <name type="scientific">Coprinopsis cinerea (strain Okayama-7 / 130 / ATCC MYA-4618 / FGSC 9003)</name>
    <name type="common">Inky cap fungus</name>
    <name type="synonym">Hormographiella aspergillata</name>
    <dbReference type="NCBI Taxonomy" id="240176"/>
    <lineage>
        <taxon>Eukaryota</taxon>
        <taxon>Fungi</taxon>
        <taxon>Dikarya</taxon>
        <taxon>Basidiomycota</taxon>
        <taxon>Agaricomycotina</taxon>
        <taxon>Agaricomycetes</taxon>
        <taxon>Agaricomycetidae</taxon>
        <taxon>Agaricales</taxon>
        <taxon>Agaricineae</taxon>
        <taxon>Psathyrellaceae</taxon>
        <taxon>Coprinopsis</taxon>
    </lineage>
</organism>
<dbReference type="KEGG" id="cci:CC1G_11706"/>
<feature type="compositionally biased region" description="Basic residues" evidence="1">
    <location>
        <begin position="157"/>
        <end position="166"/>
    </location>
</feature>
<dbReference type="InterPro" id="IPR022617">
    <property type="entry name" value="Rad60/SUMO-like_dom"/>
</dbReference>
<keyword evidence="4" id="KW-1185">Reference proteome</keyword>
<feature type="compositionally biased region" description="Low complexity" evidence="1">
    <location>
        <begin position="367"/>
        <end position="379"/>
    </location>
</feature>
<sequence length="503" mass="55311">MAETSAPRPRPRPRPRPVQKSSNNAASAPGPSTSSATSAGPSSSSVPQTSRNAEDDDIDAMFTKNRNRTAKAWTKLDLVRKDDPEDDHSGDDSDENISPGSRKRGRKKSASLPKPRWQQDPNYLRETLSEGPVIDLGSDSDLEILGDQTPTAASRRESKRAKRSRSRSVTPPPQLPLQQIENVRNVVMKAISEKDRKSNYVTFDDDYGLDEGDESPVELDPELQRIAQQVQREISSTPAPGASSDFPGRAASVRPEDREDEEVLIRVKWHNHPLSEQADDNIIWEYKQNRSDDFHDLWEAIADDAGKRADALIVCYDGKRVFSSMKPSNLKIWGSGDFDAYEDKTYEYIRENNASALASLIQSAESQRQGSGSRAGSQAVVELSDSDDDTMPAPPRAATSQATYNHYSQPQTTQVAAVASQSDAEDDTFKLTLRSKHKEVTVTVRPSTKCGNIVKAYLKKAKLEAMAAGKDPRLSVDGDKLDNDSPISDADLEDGDLVEVVGL</sequence>
<reference evidence="3 4" key="1">
    <citation type="journal article" date="2010" name="Proc. Natl. Acad. Sci. U.S.A.">
        <title>Insights into evolution of multicellular fungi from the assembled chromosomes of the mushroom Coprinopsis cinerea (Coprinus cinereus).</title>
        <authorList>
            <person name="Stajich J.E."/>
            <person name="Wilke S.K."/>
            <person name="Ahren D."/>
            <person name="Au C.H."/>
            <person name="Birren B.W."/>
            <person name="Borodovsky M."/>
            <person name="Burns C."/>
            <person name="Canback B."/>
            <person name="Casselton L.A."/>
            <person name="Cheng C.K."/>
            <person name="Deng J."/>
            <person name="Dietrich F.S."/>
            <person name="Fargo D.C."/>
            <person name="Farman M.L."/>
            <person name="Gathman A.C."/>
            <person name="Goldberg J."/>
            <person name="Guigo R."/>
            <person name="Hoegger P.J."/>
            <person name="Hooker J.B."/>
            <person name="Huggins A."/>
            <person name="James T.Y."/>
            <person name="Kamada T."/>
            <person name="Kilaru S."/>
            <person name="Kodira C."/>
            <person name="Kues U."/>
            <person name="Kupfer D."/>
            <person name="Kwan H.S."/>
            <person name="Lomsadze A."/>
            <person name="Li W."/>
            <person name="Lilly W.W."/>
            <person name="Ma L.J."/>
            <person name="Mackey A.J."/>
            <person name="Manning G."/>
            <person name="Martin F."/>
            <person name="Muraguchi H."/>
            <person name="Natvig D.O."/>
            <person name="Palmerini H."/>
            <person name="Ramesh M.A."/>
            <person name="Rehmeyer C.J."/>
            <person name="Roe B.A."/>
            <person name="Shenoy N."/>
            <person name="Stanke M."/>
            <person name="Ter-Hovhannisyan V."/>
            <person name="Tunlid A."/>
            <person name="Velagapudi R."/>
            <person name="Vision T.J."/>
            <person name="Zeng Q."/>
            <person name="Zolan M.E."/>
            <person name="Pukkila P.J."/>
        </authorList>
    </citation>
    <scope>NUCLEOTIDE SEQUENCE [LARGE SCALE GENOMIC DNA]</scope>
    <source>
        <strain evidence="4">Okayama-7 / 130 / ATCC MYA-4618 / FGSC 9003</strain>
    </source>
</reference>
<dbReference type="InParanoid" id="A8NRK1"/>
<feature type="domain" description="Rad60/SUMO-like" evidence="2">
    <location>
        <begin position="434"/>
        <end position="501"/>
    </location>
</feature>
<evidence type="ECO:0000256" key="1">
    <source>
        <dbReference type="SAM" id="MobiDB-lite"/>
    </source>
</evidence>
<dbReference type="STRING" id="240176.A8NRK1"/>
<comment type="caution">
    <text evidence="3">The sequence shown here is derived from an EMBL/GenBank/DDBJ whole genome shotgun (WGS) entry which is preliminary data.</text>
</comment>
<evidence type="ECO:0000259" key="2">
    <source>
        <dbReference type="Pfam" id="PF11976"/>
    </source>
</evidence>
<dbReference type="SUPFAM" id="SSF54236">
    <property type="entry name" value="Ubiquitin-like"/>
    <property type="match status" value="1"/>
</dbReference>
<dbReference type="Gene3D" id="3.10.20.90">
    <property type="entry name" value="Phosphatidylinositol 3-kinase Catalytic Subunit, Chain A, domain 1"/>
    <property type="match status" value="1"/>
</dbReference>
<name>A8NRK1_COPC7</name>
<protein>
    <recommendedName>
        <fullName evidence="2">Rad60/SUMO-like domain-containing protein</fullName>
    </recommendedName>
</protein>
<dbReference type="Proteomes" id="UP000001861">
    <property type="component" value="Unassembled WGS sequence"/>
</dbReference>
<feature type="compositionally biased region" description="Acidic residues" evidence="1">
    <location>
        <begin position="84"/>
        <end position="95"/>
    </location>
</feature>
<feature type="region of interest" description="Disordered" evidence="1">
    <location>
        <begin position="236"/>
        <end position="257"/>
    </location>
</feature>
<evidence type="ECO:0000313" key="4">
    <source>
        <dbReference type="Proteomes" id="UP000001861"/>
    </source>
</evidence>
<dbReference type="VEuPathDB" id="FungiDB:CC1G_11706"/>
<feature type="compositionally biased region" description="Basic and acidic residues" evidence="1">
    <location>
        <begin position="470"/>
        <end position="483"/>
    </location>
</feature>
<feature type="compositionally biased region" description="Polar residues" evidence="1">
    <location>
        <begin position="398"/>
        <end position="411"/>
    </location>
</feature>
<feature type="region of interest" description="Disordered" evidence="1">
    <location>
        <begin position="1"/>
        <end position="178"/>
    </location>
</feature>
<evidence type="ECO:0000313" key="3">
    <source>
        <dbReference type="EMBL" id="EAU86034.1"/>
    </source>
</evidence>
<dbReference type="OrthoDB" id="3365399at2759"/>
<dbReference type="RefSeq" id="XP_001835801.1">
    <property type="nucleotide sequence ID" value="XM_001835749.1"/>
</dbReference>
<gene>
    <name evidence="3" type="ORF">CC1G_11706</name>
</gene>
<dbReference type="eggNOG" id="ENOG502SBJ2">
    <property type="taxonomic scope" value="Eukaryota"/>
</dbReference>
<accession>A8NRK1</accession>
<dbReference type="OMA" id="RPTTKCG"/>
<dbReference type="InterPro" id="IPR029071">
    <property type="entry name" value="Ubiquitin-like_domsf"/>
</dbReference>
<feature type="compositionally biased region" description="Low complexity" evidence="1">
    <location>
        <begin position="21"/>
        <end position="45"/>
    </location>
</feature>